<reference evidence="3" key="1">
    <citation type="submission" date="2016-06" db="UniProtKB">
        <authorList>
            <consortium name="WormBaseParasite"/>
        </authorList>
    </citation>
    <scope>IDENTIFICATION</scope>
</reference>
<dbReference type="AlphaFoldDB" id="A0A183EVH2"/>
<evidence type="ECO:0000313" key="2">
    <source>
        <dbReference type="Proteomes" id="UP000271098"/>
    </source>
</evidence>
<evidence type="ECO:0000313" key="3">
    <source>
        <dbReference type="WBParaSite" id="GPUH_0002499301-mRNA-1"/>
    </source>
</evidence>
<accession>A0A183EVH2</accession>
<reference evidence="1 2" key="2">
    <citation type="submission" date="2018-11" db="EMBL/GenBank/DDBJ databases">
        <authorList>
            <consortium name="Pathogen Informatics"/>
        </authorList>
    </citation>
    <scope>NUCLEOTIDE SEQUENCE [LARGE SCALE GENOMIC DNA]</scope>
</reference>
<organism evidence="3">
    <name type="scientific">Gongylonema pulchrum</name>
    <dbReference type="NCBI Taxonomy" id="637853"/>
    <lineage>
        <taxon>Eukaryota</taxon>
        <taxon>Metazoa</taxon>
        <taxon>Ecdysozoa</taxon>
        <taxon>Nematoda</taxon>
        <taxon>Chromadorea</taxon>
        <taxon>Rhabditida</taxon>
        <taxon>Spirurina</taxon>
        <taxon>Spiruromorpha</taxon>
        <taxon>Spiruroidea</taxon>
        <taxon>Gongylonematidae</taxon>
        <taxon>Gongylonema</taxon>
    </lineage>
</organism>
<proteinExistence type="predicted"/>
<dbReference type="Proteomes" id="UP000271098">
    <property type="component" value="Unassembled WGS sequence"/>
</dbReference>
<sequence length="87" mass="9928">MEILRRSSGDDEKGCCRRKTSLLGLAFFCDLRKLFGIAASLRAGQNWRRPILGALCYWARCLLGGDRRRGVLRRLREDLLGNLSKCQ</sequence>
<evidence type="ECO:0000313" key="1">
    <source>
        <dbReference type="EMBL" id="VDN43566.1"/>
    </source>
</evidence>
<dbReference type="WBParaSite" id="GPUH_0002499301-mRNA-1">
    <property type="protein sequence ID" value="GPUH_0002499301-mRNA-1"/>
    <property type="gene ID" value="GPUH_0002499301"/>
</dbReference>
<name>A0A183EVH2_9BILA</name>
<keyword evidence="2" id="KW-1185">Reference proteome</keyword>
<dbReference type="EMBL" id="UYRT01103191">
    <property type="protein sequence ID" value="VDN43566.1"/>
    <property type="molecule type" value="Genomic_DNA"/>
</dbReference>
<gene>
    <name evidence="1" type="ORF">GPUH_LOCUS24964</name>
</gene>
<protein>
    <submittedName>
        <fullName evidence="1 3">Uncharacterized protein</fullName>
    </submittedName>
</protein>